<evidence type="ECO:0000313" key="7">
    <source>
        <dbReference type="EMBL" id="KAL0361050.1"/>
    </source>
</evidence>
<keyword evidence="2 4" id="KW-0863">Zinc-finger</keyword>
<evidence type="ECO:0000259" key="6">
    <source>
        <dbReference type="PROSITE" id="PS50966"/>
    </source>
</evidence>
<evidence type="ECO:0000256" key="2">
    <source>
        <dbReference type="ARBA" id="ARBA00022771"/>
    </source>
</evidence>
<accession>A0AAW2Q0D8</accession>
<feature type="compositionally biased region" description="Basic residues" evidence="5">
    <location>
        <begin position="433"/>
        <end position="442"/>
    </location>
</feature>
<dbReference type="PROSITE" id="PS50966">
    <property type="entry name" value="ZF_SWIM"/>
    <property type="match status" value="1"/>
</dbReference>
<evidence type="ECO:0000256" key="1">
    <source>
        <dbReference type="ARBA" id="ARBA00022723"/>
    </source>
</evidence>
<dbReference type="AlphaFoldDB" id="A0AAW2Q0D8"/>
<dbReference type="InterPro" id="IPR007527">
    <property type="entry name" value="Znf_SWIM"/>
</dbReference>
<feature type="domain" description="SWIM-type" evidence="6">
    <location>
        <begin position="248"/>
        <end position="284"/>
    </location>
</feature>
<sequence length="501" mass="58151">MSDEIESSFEWLFRTFLESMGGKQPETIFTDQCQAMMNAIDTIFSCAHHWLCQWHINQNAPSHLGSLNNDSGFKHLWNKCMQRCESEEEFEVAWKSMVDHYDLSNHKWWNGMYNLRHRWATAFSNTKFSAGLLATSRSEGTNSVLKKAGGRTISLYNFVLNYEKIQKSWRANEKTEDTRCRHGKPATVLKNNPLLDHGAEVYTLNVFNLFQVELLESLNNEFIEPPSQIGHFLCVFKMKSYGELSRVRMVMFDRQQEEIKCSCHKFESMGILCRHILKAFNYMNIRSIPEKYIKKRWTKNVRNRVSHKGNGCGSDERGSTNIVSEMVFINQKMRMAYDLVMQCKAHEQTRIMLPESFDSIAEKSSAWLANMRLDDPVASNDLVDEDNNQINEVHIRNPLYVKSRGITNACVQRHWDNKSTKGKKKGNCETSKMKGKGTKRKGNNSQMTRDDQSHSQEIMHVQVDRHSQTDQPLQMTFPNQSYWAHIGGTETSTFSFWDPNL</sequence>
<protein>
    <submittedName>
        <fullName evidence="7">Protein FAR1-RELATED SEQUENCE 7</fullName>
    </submittedName>
</protein>
<dbReference type="GO" id="GO:0008270">
    <property type="term" value="F:zinc ion binding"/>
    <property type="evidence" value="ECO:0007669"/>
    <property type="project" value="UniProtKB-KW"/>
</dbReference>
<dbReference type="PANTHER" id="PTHR47718:SF17">
    <property type="entry name" value="PROTEIN FAR1-RELATED SEQUENCE 5-LIKE"/>
    <property type="match status" value="1"/>
</dbReference>
<evidence type="ECO:0000256" key="3">
    <source>
        <dbReference type="ARBA" id="ARBA00022833"/>
    </source>
</evidence>
<dbReference type="Pfam" id="PF04434">
    <property type="entry name" value="SWIM"/>
    <property type="match status" value="1"/>
</dbReference>
<keyword evidence="1" id="KW-0479">Metal-binding</keyword>
<name>A0AAW2Q0D8_SESRA</name>
<organism evidence="7">
    <name type="scientific">Sesamum radiatum</name>
    <name type="common">Black benniseed</name>
    <dbReference type="NCBI Taxonomy" id="300843"/>
    <lineage>
        <taxon>Eukaryota</taxon>
        <taxon>Viridiplantae</taxon>
        <taxon>Streptophyta</taxon>
        <taxon>Embryophyta</taxon>
        <taxon>Tracheophyta</taxon>
        <taxon>Spermatophyta</taxon>
        <taxon>Magnoliopsida</taxon>
        <taxon>eudicotyledons</taxon>
        <taxon>Gunneridae</taxon>
        <taxon>Pentapetalae</taxon>
        <taxon>asterids</taxon>
        <taxon>lamiids</taxon>
        <taxon>Lamiales</taxon>
        <taxon>Pedaliaceae</taxon>
        <taxon>Sesamum</taxon>
    </lineage>
</organism>
<dbReference type="SMART" id="SM00575">
    <property type="entry name" value="ZnF_PMZ"/>
    <property type="match status" value="1"/>
</dbReference>
<dbReference type="PANTHER" id="PTHR47718">
    <property type="entry name" value="OS01G0519700 PROTEIN"/>
    <property type="match status" value="1"/>
</dbReference>
<proteinExistence type="predicted"/>
<dbReference type="InterPro" id="IPR018289">
    <property type="entry name" value="MULE_transposase_dom"/>
</dbReference>
<feature type="region of interest" description="Disordered" evidence="5">
    <location>
        <begin position="417"/>
        <end position="455"/>
    </location>
</feature>
<keyword evidence="3" id="KW-0862">Zinc</keyword>
<dbReference type="InterPro" id="IPR006564">
    <property type="entry name" value="Znf_PMZ"/>
</dbReference>
<gene>
    <name evidence="7" type="ORF">Sradi_3789500</name>
</gene>
<reference evidence="7" key="2">
    <citation type="journal article" date="2024" name="Plant">
        <title>Genomic evolution and insights into agronomic trait innovations of Sesamum species.</title>
        <authorList>
            <person name="Miao H."/>
            <person name="Wang L."/>
            <person name="Qu L."/>
            <person name="Liu H."/>
            <person name="Sun Y."/>
            <person name="Le M."/>
            <person name="Wang Q."/>
            <person name="Wei S."/>
            <person name="Zheng Y."/>
            <person name="Lin W."/>
            <person name="Duan Y."/>
            <person name="Cao H."/>
            <person name="Xiong S."/>
            <person name="Wang X."/>
            <person name="Wei L."/>
            <person name="Li C."/>
            <person name="Ma Q."/>
            <person name="Ju M."/>
            <person name="Zhao R."/>
            <person name="Li G."/>
            <person name="Mu C."/>
            <person name="Tian Q."/>
            <person name="Mei H."/>
            <person name="Zhang T."/>
            <person name="Gao T."/>
            <person name="Zhang H."/>
        </authorList>
    </citation>
    <scope>NUCLEOTIDE SEQUENCE</scope>
    <source>
        <strain evidence="7">G02</strain>
    </source>
</reference>
<comment type="caution">
    <text evidence="7">The sequence shown here is derived from an EMBL/GenBank/DDBJ whole genome shotgun (WGS) entry which is preliminary data.</text>
</comment>
<reference evidence="7" key="1">
    <citation type="submission" date="2020-06" db="EMBL/GenBank/DDBJ databases">
        <authorList>
            <person name="Li T."/>
            <person name="Hu X."/>
            <person name="Zhang T."/>
            <person name="Song X."/>
            <person name="Zhang H."/>
            <person name="Dai N."/>
            <person name="Sheng W."/>
            <person name="Hou X."/>
            <person name="Wei L."/>
        </authorList>
    </citation>
    <scope>NUCLEOTIDE SEQUENCE</scope>
    <source>
        <strain evidence="7">G02</strain>
        <tissue evidence="7">Leaf</tissue>
    </source>
</reference>
<evidence type="ECO:0000256" key="5">
    <source>
        <dbReference type="SAM" id="MobiDB-lite"/>
    </source>
</evidence>
<dbReference type="Pfam" id="PF10551">
    <property type="entry name" value="MULE"/>
    <property type="match status" value="1"/>
</dbReference>
<evidence type="ECO:0000256" key="4">
    <source>
        <dbReference type="PROSITE-ProRule" id="PRU00325"/>
    </source>
</evidence>
<dbReference type="EMBL" id="JACGWJ010000016">
    <property type="protein sequence ID" value="KAL0361050.1"/>
    <property type="molecule type" value="Genomic_DNA"/>
</dbReference>